<keyword evidence="3" id="KW-1185">Reference proteome</keyword>
<dbReference type="Proteomes" id="UP000000466">
    <property type="component" value="Chromosome"/>
</dbReference>
<proteinExistence type="predicted"/>
<protein>
    <submittedName>
        <fullName evidence="2">Uncharacterized protein</fullName>
    </submittedName>
</protein>
<accession>K4KFH3</accession>
<dbReference type="EMBL" id="CP003746">
    <property type="protein sequence ID" value="AFU97824.1"/>
    <property type="molecule type" value="Genomic_DNA"/>
</dbReference>
<organism evidence="2 3">
    <name type="scientific">Simiduia agarivorans (strain DSM 21679 / JCM 13881 / BCRC 17597 / SA1)</name>
    <dbReference type="NCBI Taxonomy" id="1117647"/>
    <lineage>
        <taxon>Bacteria</taxon>
        <taxon>Pseudomonadati</taxon>
        <taxon>Pseudomonadota</taxon>
        <taxon>Gammaproteobacteria</taxon>
        <taxon>Cellvibrionales</taxon>
        <taxon>Cellvibrionaceae</taxon>
        <taxon>Simiduia</taxon>
    </lineage>
</organism>
<dbReference type="HOGENOM" id="CLU_2620112_0_0_6"/>
<evidence type="ECO:0000313" key="3">
    <source>
        <dbReference type="Proteomes" id="UP000000466"/>
    </source>
</evidence>
<feature type="region of interest" description="Disordered" evidence="1">
    <location>
        <begin position="14"/>
        <end position="78"/>
    </location>
</feature>
<name>K4KFH3_SIMAS</name>
<dbReference type="KEGG" id="saga:M5M_03065"/>
<evidence type="ECO:0000256" key="1">
    <source>
        <dbReference type="SAM" id="MobiDB-lite"/>
    </source>
</evidence>
<gene>
    <name evidence="2" type="ordered locus">M5M_03065</name>
</gene>
<dbReference type="STRING" id="1117647.M5M_03065"/>
<reference evidence="2 3" key="1">
    <citation type="journal article" date="2013" name="Genome Announc.">
        <title>Complete genome sequence of Simiduia agarivorans SA1(T), a marine bacterium able to degrade a variety of polysaccharides.</title>
        <authorList>
            <person name="Lin S.Y."/>
            <person name="Shieh W.Y."/>
            <person name="Chen J.S."/>
            <person name="Tang S.L."/>
        </authorList>
    </citation>
    <scope>NUCLEOTIDE SEQUENCE [LARGE SCALE GENOMIC DNA]</scope>
    <source>
        <strain evidence="3">DSM 21679 / JCM 13881 / BCRC 17597 / SA1</strain>
    </source>
</reference>
<feature type="compositionally biased region" description="Basic and acidic residues" evidence="1">
    <location>
        <begin position="58"/>
        <end position="72"/>
    </location>
</feature>
<dbReference type="AlphaFoldDB" id="K4KFH3"/>
<dbReference type="RefSeq" id="WP_015045997.1">
    <property type="nucleotide sequence ID" value="NC_018868.3"/>
</dbReference>
<feature type="compositionally biased region" description="Basic residues" evidence="1">
    <location>
        <begin position="44"/>
        <end position="56"/>
    </location>
</feature>
<sequence>MADMRIPPIAAARTKVEPVSQTLPKAVPVDQQVELPAESPNQERRKRERRKGRAYRRPLVELRSGEDRRHNSLVDTDA</sequence>
<evidence type="ECO:0000313" key="2">
    <source>
        <dbReference type="EMBL" id="AFU97824.1"/>
    </source>
</evidence>